<proteinExistence type="predicted"/>
<evidence type="ECO:0000313" key="2">
    <source>
        <dbReference type="Proteomes" id="UP000077755"/>
    </source>
</evidence>
<dbReference type="OrthoDB" id="1929062at2759"/>
<gene>
    <name evidence="1" type="ORF">DCAR_0831804</name>
</gene>
<dbReference type="InterPro" id="IPR001810">
    <property type="entry name" value="F-box_dom"/>
</dbReference>
<dbReference type="AlphaFoldDB" id="A0A175YME4"/>
<evidence type="ECO:0000313" key="1">
    <source>
        <dbReference type="EMBL" id="WOH12302.1"/>
    </source>
</evidence>
<dbReference type="Gene3D" id="3.80.10.10">
    <property type="entry name" value="Ribonuclease Inhibitor"/>
    <property type="match status" value="1"/>
</dbReference>
<reference evidence="1" key="1">
    <citation type="journal article" date="2016" name="Nat. Genet.">
        <title>A high-quality carrot genome assembly provides new insights into carotenoid accumulation and asterid genome evolution.</title>
        <authorList>
            <person name="Iorizzo M."/>
            <person name="Ellison S."/>
            <person name="Senalik D."/>
            <person name="Zeng P."/>
            <person name="Satapoomin P."/>
            <person name="Huang J."/>
            <person name="Bowman M."/>
            <person name="Iovene M."/>
            <person name="Sanseverino W."/>
            <person name="Cavagnaro P."/>
            <person name="Yildiz M."/>
            <person name="Macko-Podgorni A."/>
            <person name="Moranska E."/>
            <person name="Grzebelus E."/>
            <person name="Grzebelus D."/>
            <person name="Ashrafi H."/>
            <person name="Zheng Z."/>
            <person name="Cheng S."/>
            <person name="Spooner D."/>
            <person name="Van Deynze A."/>
            <person name="Simon P."/>
        </authorList>
    </citation>
    <scope>NUCLEOTIDE SEQUENCE</scope>
    <source>
        <tissue evidence="1">Leaf</tissue>
    </source>
</reference>
<dbReference type="InterPro" id="IPR032675">
    <property type="entry name" value="LRR_dom_sf"/>
</dbReference>
<dbReference type="EMBL" id="CP093350">
    <property type="protein sequence ID" value="WOH12302.1"/>
    <property type="molecule type" value="Genomic_DNA"/>
</dbReference>
<organism evidence="1 2">
    <name type="scientific">Daucus carota subsp. sativus</name>
    <name type="common">Carrot</name>
    <dbReference type="NCBI Taxonomy" id="79200"/>
    <lineage>
        <taxon>Eukaryota</taxon>
        <taxon>Viridiplantae</taxon>
        <taxon>Streptophyta</taxon>
        <taxon>Embryophyta</taxon>
        <taxon>Tracheophyta</taxon>
        <taxon>Spermatophyta</taxon>
        <taxon>Magnoliopsida</taxon>
        <taxon>eudicotyledons</taxon>
        <taxon>Gunneridae</taxon>
        <taxon>Pentapetalae</taxon>
        <taxon>asterids</taxon>
        <taxon>campanulids</taxon>
        <taxon>Apiales</taxon>
        <taxon>Apiaceae</taxon>
        <taxon>Apioideae</taxon>
        <taxon>Scandiceae</taxon>
        <taxon>Daucinae</taxon>
        <taxon>Daucus</taxon>
        <taxon>Daucus sect. Daucus</taxon>
    </lineage>
</organism>
<dbReference type="PANTHER" id="PTHR38926:SF5">
    <property type="entry name" value="F-BOX AND LEUCINE-RICH REPEAT PROTEIN 6"/>
    <property type="match status" value="1"/>
</dbReference>
<dbReference type="Gramene" id="KZM84894">
    <property type="protein sequence ID" value="KZM84894"/>
    <property type="gene ID" value="DCAR_027684"/>
</dbReference>
<sequence>MKDRKWEEMSTDCLVNIFGRLDMKSRLLDIPGVCKTWYQAVHNPLCWQQLDFSDFTIRHYRAELLKIVVKLSQGCVTSLVLSHDSTKKDLIYLSKACPALKTLELIGYYTLPSSKNYPSFEGKWKNLEFISLRVCLCIPELIKHIFIYLPSFTGLSIVGGDVDGDTASMIVSLIPKLKHLTINNADLEKKDLLIILRGCRELVFLDVRDCNGFDEDDEEILQLASAIKTFCCDGSTTEHDSTDGSDLY</sequence>
<dbReference type="KEGG" id="dcr:108198359"/>
<dbReference type="Gene3D" id="1.20.1280.50">
    <property type="match status" value="1"/>
</dbReference>
<dbReference type="SUPFAM" id="SSF52047">
    <property type="entry name" value="RNI-like"/>
    <property type="match status" value="1"/>
</dbReference>
<dbReference type="Proteomes" id="UP000077755">
    <property type="component" value="Chromosome 8"/>
</dbReference>
<keyword evidence="2" id="KW-1185">Reference proteome</keyword>
<reference evidence="1" key="2">
    <citation type="submission" date="2022-03" db="EMBL/GenBank/DDBJ databases">
        <title>Draft title - Genomic analysis of global carrot germplasm unveils the trajectory of domestication and the origin of high carotenoid orange carrot.</title>
        <authorList>
            <person name="Iorizzo M."/>
            <person name="Ellison S."/>
            <person name="Senalik D."/>
            <person name="Macko-Podgorni A."/>
            <person name="Grzebelus D."/>
            <person name="Bostan H."/>
            <person name="Rolling W."/>
            <person name="Curaba J."/>
            <person name="Simon P."/>
        </authorList>
    </citation>
    <scope>NUCLEOTIDE SEQUENCE</scope>
    <source>
        <tissue evidence="1">Leaf</tissue>
    </source>
</reference>
<name>A0A175YME4_DAUCS</name>
<dbReference type="OMA" id="DRVAACC"/>
<dbReference type="PANTHER" id="PTHR38926">
    <property type="entry name" value="F-BOX DOMAIN CONTAINING PROTEIN, EXPRESSED"/>
    <property type="match status" value="1"/>
</dbReference>
<protein>
    <submittedName>
        <fullName evidence="1">Uncharacterized protein</fullName>
    </submittedName>
</protein>
<accession>A0A175YME4</accession>
<dbReference type="Pfam" id="PF12937">
    <property type="entry name" value="F-box-like"/>
    <property type="match status" value="1"/>
</dbReference>